<name>A0AAV2H5R8_LYMST</name>
<evidence type="ECO:0000313" key="2">
    <source>
        <dbReference type="Proteomes" id="UP001497497"/>
    </source>
</evidence>
<dbReference type="AlphaFoldDB" id="A0AAV2H5R8"/>
<organism evidence="1 2">
    <name type="scientific">Lymnaea stagnalis</name>
    <name type="common">Great pond snail</name>
    <name type="synonym">Helix stagnalis</name>
    <dbReference type="NCBI Taxonomy" id="6523"/>
    <lineage>
        <taxon>Eukaryota</taxon>
        <taxon>Metazoa</taxon>
        <taxon>Spiralia</taxon>
        <taxon>Lophotrochozoa</taxon>
        <taxon>Mollusca</taxon>
        <taxon>Gastropoda</taxon>
        <taxon>Heterobranchia</taxon>
        <taxon>Euthyneura</taxon>
        <taxon>Panpulmonata</taxon>
        <taxon>Hygrophila</taxon>
        <taxon>Lymnaeoidea</taxon>
        <taxon>Lymnaeidae</taxon>
        <taxon>Lymnaea</taxon>
    </lineage>
</organism>
<dbReference type="EMBL" id="CAXITT010000019">
    <property type="protein sequence ID" value="CAL1527549.1"/>
    <property type="molecule type" value="Genomic_DNA"/>
</dbReference>
<dbReference type="Proteomes" id="UP001497497">
    <property type="component" value="Unassembled WGS sequence"/>
</dbReference>
<protein>
    <submittedName>
        <fullName evidence="1">Uncharacterized protein</fullName>
    </submittedName>
</protein>
<gene>
    <name evidence="1" type="ORF">GSLYS_00001726001</name>
</gene>
<accession>A0AAV2H5R8</accession>
<reference evidence="1 2" key="1">
    <citation type="submission" date="2024-04" db="EMBL/GenBank/DDBJ databases">
        <authorList>
            <consortium name="Genoscope - CEA"/>
            <person name="William W."/>
        </authorList>
    </citation>
    <scope>NUCLEOTIDE SEQUENCE [LARGE SCALE GENOMIC DNA]</scope>
</reference>
<keyword evidence="2" id="KW-1185">Reference proteome</keyword>
<comment type="caution">
    <text evidence="1">The sequence shown here is derived from an EMBL/GenBank/DDBJ whole genome shotgun (WGS) entry which is preliminary data.</text>
</comment>
<sequence length="188" mass="21152">MAQGDLFICKNAIFSHFIRGPGETIIQMDLQPFLTPSQLDGGFDSYWFKKEHFEEVVTLLQSVIKSCANITNKELKKVEKSKDCVLTGETVRIACTFKMQSEKNVCLITQFYDKEKNKKGSTRKSQPLFREVSLHNEKIVAYVCPRVSSSAIQLSQLVCGGGNKDGQQEDISKYFVALASDLPTRLKS</sequence>
<proteinExistence type="predicted"/>
<evidence type="ECO:0000313" key="1">
    <source>
        <dbReference type="EMBL" id="CAL1527549.1"/>
    </source>
</evidence>